<sequence>MTRNAICYLTNTTTWGYNPQDLHLMHGRAHTNPQNIDPNVTNIELFSFYKTPGSMHGSTANVQYRLYDGTMLYIAINCPFQQDGTGGYSNCFFYAGLINVPSSGTLFSLDYTVKIGNDPMNPTNPPNADTVTANLTIYYNA</sequence>
<gene>
    <name evidence="1" type="ORF">HHL17_26180</name>
</gene>
<name>A0A848GVI9_9BACT</name>
<dbReference type="EMBL" id="JABBGC010000003">
    <property type="protein sequence ID" value="NML40713.1"/>
    <property type="molecule type" value="Genomic_DNA"/>
</dbReference>
<proteinExistence type="predicted"/>
<dbReference type="RefSeq" id="WP_169227796.1">
    <property type="nucleotide sequence ID" value="NZ_JABBGC010000003.1"/>
</dbReference>
<dbReference type="Proteomes" id="UP000583266">
    <property type="component" value="Unassembled WGS sequence"/>
</dbReference>
<accession>A0A848GVI9</accession>
<keyword evidence="2" id="KW-1185">Reference proteome</keyword>
<evidence type="ECO:0000313" key="2">
    <source>
        <dbReference type="Proteomes" id="UP000583266"/>
    </source>
</evidence>
<evidence type="ECO:0000313" key="1">
    <source>
        <dbReference type="EMBL" id="NML40713.1"/>
    </source>
</evidence>
<protein>
    <submittedName>
        <fullName evidence="1">Uncharacterized protein</fullName>
    </submittedName>
</protein>
<comment type="caution">
    <text evidence="1">The sequence shown here is derived from an EMBL/GenBank/DDBJ whole genome shotgun (WGS) entry which is preliminary data.</text>
</comment>
<reference evidence="1 2" key="1">
    <citation type="submission" date="2020-04" db="EMBL/GenBank/DDBJ databases">
        <title>Chitinophaga sp. G-6-1-13 sp. nov., isolated from soil.</title>
        <authorList>
            <person name="Dahal R.H."/>
            <person name="Chaudhary D.K."/>
        </authorList>
    </citation>
    <scope>NUCLEOTIDE SEQUENCE [LARGE SCALE GENOMIC DNA]</scope>
    <source>
        <strain evidence="1 2">G-6-1-13</strain>
    </source>
</reference>
<organism evidence="1 2">
    <name type="scientific">Chitinophaga fulva</name>
    <dbReference type="NCBI Taxonomy" id="2728842"/>
    <lineage>
        <taxon>Bacteria</taxon>
        <taxon>Pseudomonadati</taxon>
        <taxon>Bacteroidota</taxon>
        <taxon>Chitinophagia</taxon>
        <taxon>Chitinophagales</taxon>
        <taxon>Chitinophagaceae</taxon>
        <taxon>Chitinophaga</taxon>
    </lineage>
</organism>
<dbReference type="Gene3D" id="2.60.270.50">
    <property type="match status" value="1"/>
</dbReference>
<dbReference type="AlphaFoldDB" id="A0A848GVI9"/>